<dbReference type="InterPro" id="IPR012341">
    <property type="entry name" value="6hp_glycosidase-like_sf"/>
</dbReference>
<name>A0A2V2YRN6_9BACL</name>
<proteinExistence type="predicted"/>
<dbReference type="SUPFAM" id="SSF48208">
    <property type="entry name" value="Six-hairpin glycosidases"/>
    <property type="match status" value="1"/>
</dbReference>
<dbReference type="GO" id="GO:0005975">
    <property type="term" value="P:carbohydrate metabolic process"/>
    <property type="evidence" value="ECO:0007669"/>
    <property type="project" value="InterPro"/>
</dbReference>
<dbReference type="AlphaFoldDB" id="A0A2V2YRN6"/>
<gene>
    <name evidence="2" type="ORF">DFQ01_11256</name>
</gene>
<evidence type="ECO:0000313" key="3">
    <source>
        <dbReference type="Proteomes" id="UP000246635"/>
    </source>
</evidence>
<evidence type="ECO:0000313" key="2">
    <source>
        <dbReference type="EMBL" id="PWW00703.1"/>
    </source>
</evidence>
<sequence length="364" mass="41187">MNRPNEMRPLEWAATACDSIISRYAPIELPPAHRWHYHQGVFLSGMEMLARAASEERYSRYIQGYVDELVDANGNLYFARDELDAIQAGLLLFDLDARVGGGGKYRTAASKLRRLFDTLNRNSEGGFWHKDKYPYQMWLDGLYMGGVFALKYANAYGDHELRDMVLHQERLMRRFMSDERTGLLFHAWDESRRMSWADPDTGCSPELWGRSIGWYGLALSQFIDCLPEGHAGRTELLQALARFVQSIIQFQDPNSGLWFQVVDKGHLHDNWLETSCSCLFIYAIAKAVKFGIVSESCAEAAVRGYKGLFDFVKMDEAGRFVLTGICIGTSAGDYNSYVTRPTSENDLHGVGAFVMACVEVESLV</sequence>
<dbReference type="InterPro" id="IPR010905">
    <property type="entry name" value="Glyco_hydro_88"/>
</dbReference>
<keyword evidence="3" id="KW-1185">Reference proteome</keyword>
<dbReference type="EMBL" id="QGTQ01000012">
    <property type="protein sequence ID" value="PWW00703.1"/>
    <property type="molecule type" value="Genomic_DNA"/>
</dbReference>
<dbReference type="Proteomes" id="UP000246635">
    <property type="component" value="Unassembled WGS sequence"/>
</dbReference>
<dbReference type="Gene3D" id="1.50.10.10">
    <property type="match status" value="1"/>
</dbReference>
<keyword evidence="1 2" id="KW-0378">Hydrolase</keyword>
<dbReference type="RefSeq" id="WP_110044924.1">
    <property type="nucleotide sequence ID" value="NZ_CP054612.1"/>
</dbReference>
<dbReference type="PANTHER" id="PTHR33886:SF8">
    <property type="entry name" value="UNSATURATED RHAMNOGALACTURONAN HYDROLASE (EUROFUNG)"/>
    <property type="match status" value="1"/>
</dbReference>
<accession>A0A2V2YRN6</accession>
<dbReference type="Pfam" id="PF07470">
    <property type="entry name" value="Glyco_hydro_88"/>
    <property type="match status" value="1"/>
</dbReference>
<dbReference type="InterPro" id="IPR008928">
    <property type="entry name" value="6-hairpin_glycosidase_sf"/>
</dbReference>
<dbReference type="OrthoDB" id="6381507at2"/>
<comment type="caution">
    <text evidence="2">The sequence shown here is derived from an EMBL/GenBank/DDBJ whole genome shotgun (WGS) entry which is preliminary data.</text>
</comment>
<dbReference type="PANTHER" id="PTHR33886">
    <property type="entry name" value="UNSATURATED RHAMNOGALACTURONAN HYDROLASE (EUROFUNG)"/>
    <property type="match status" value="1"/>
</dbReference>
<protein>
    <submittedName>
        <fullName evidence="2">Unsaturated rhamnogalacturonyl hydrolase</fullName>
    </submittedName>
</protein>
<dbReference type="GO" id="GO:0016787">
    <property type="term" value="F:hydrolase activity"/>
    <property type="evidence" value="ECO:0007669"/>
    <property type="project" value="UniProtKB-KW"/>
</dbReference>
<reference evidence="2 3" key="1">
    <citation type="submission" date="2018-05" db="EMBL/GenBank/DDBJ databases">
        <title>Genomic Encyclopedia of Type Strains, Phase III (KMG-III): the genomes of soil and plant-associated and newly described type strains.</title>
        <authorList>
            <person name="Whitman W."/>
        </authorList>
    </citation>
    <scope>NUCLEOTIDE SEQUENCE [LARGE SCALE GENOMIC DNA]</scope>
    <source>
        <strain evidence="2 3">CECT 5696</strain>
    </source>
</reference>
<dbReference type="InterPro" id="IPR052043">
    <property type="entry name" value="PolySaccharide_Degr_Enz"/>
</dbReference>
<evidence type="ECO:0000256" key="1">
    <source>
        <dbReference type="ARBA" id="ARBA00022801"/>
    </source>
</evidence>
<organism evidence="2 3">
    <name type="scientific">Paenibacillus cellulosilyticus</name>
    <dbReference type="NCBI Taxonomy" id="375489"/>
    <lineage>
        <taxon>Bacteria</taxon>
        <taxon>Bacillati</taxon>
        <taxon>Bacillota</taxon>
        <taxon>Bacilli</taxon>
        <taxon>Bacillales</taxon>
        <taxon>Paenibacillaceae</taxon>
        <taxon>Paenibacillus</taxon>
    </lineage>
</organism>